<dbReference type="EMBL" id="UZAN01046558">
    <property type="protein sequence ID" value="VDP84307.1"/>
    <property type="molecule type" value="Genomic_DNA"/>
</dbReference>
<sequence>MWFALFFVHVLSWTTAVHGGDENVVRFVSLRPDLNLHQLEYLDFHTNILRRRAQIEQTTGHMLHLINQKRLVGLQIMPPGPIHYSRAQHPDWTYEAYLIAEEAKSLVAETSELPWKGNVNKDVLIVKSIMHSNCGEHVTASALATSLIEVEPSNAFYRYLFSEVLSRQDQTLIPDALGQINLAILLNSTEPLYREKRISLFILNGQIKNAADDARWLRQQLNLYLRDKYCSYCVRKRVKKPIDPMAWRHWMTLAMYNLLAYNTTQAERDLTIALDLASAARYANKSEVITSVTSTLRHLKAIALHNNGKLQHGYGFIELRLIIPPVVPREMLSCDQAS</sequence>
<reference evidence="2 3" key="2">
    <citation type="submission" date="2018-11" db="EMBL/GenBank/DDBJ databases">
        <authorList>
            <consortium name="Pathogen Informatics"/>
        </authorList>
    </citation>
    <scope>NUCLEOTIDE SEQUENCE [LARGE SCALE GENOMIC DNA]</scope>
    <source>
        <strain evidence="2 3">Egypt</strain>
    </source>
</reference>
<gene>
    <name evidence="2" type="ORF">ECPE_LOCUS8852</name>
</gene>
<keyword evidence="3" id="KW-1185">Reference proteome</keyword>
<reference evidence="4" key="1">
    <citation type="submission" date="2016-06" db="UniProtKB">
        <authorList>
            <consortium name="WormBaseParasite"/>
        </authorList>
    </citation>
    <scope>IDENTIFICATION</scope>
</reference>
<organism evidence="4">
    <name type="scientific">Echinostoma caproni</name>
    <dbReference type="NCBI Taxonomy" id="27848"/>
    <lineage>
        <taxon>Eukaryota</taxon>
        <taxon>Metazoa</taxon>
        <taxon>Spiralia</taxon>
        <taxon>Lophotrochozoa</taxon>
        <taxon>Platyhelminthes</taxon>
        <taxon>Trematoda</taxon>
        <taxon>Digenea</taxon>
        <taxon>Plagiorchiida</taxon>
        <taxon>Echinostomata</taxon>
        <taxon>Echinostomatoidea</taxon>
        <taxon>Echinostomatidae</taxon>
        <taxon>Echinostoma</taxon>
    </lineage>
</organism>
<accession>A0A183APG7</accession>
<evidence type="ECO:0000313" key="3">
    <source>
        <dbReference type="Proteomes" id="UP000272942"/>
    </source>
</evidence>
<evidence type="ECO:0000313" key="4">
    <source>
        <dbReference type="WBParaSite" id="ECPE_0000888001-mRNA-1"/>
    </source>
</evidence>
<dbReference type="AlphaFoldDB" id="A0A183APG7"/>
<keyword evidence="1" id="KW-0732">Signal</keyword>
<feature type="signal peptide" evidence="1">
    <location>
        <begin position="1"/>
        <end position="19"/>
    </location>
</feature>
<name>A0A183APG7_9TREM</name>
<dbReference type="Proteomes" id="UP000272942">
    <property type="component" value="Unassembled WGS sequence"/>
</dbReference>
<dbReference type="WBParaSite" id="ECPE_0000888001-mRNA-1">
    <property type="protein sequence ID" value="ECPE_0000888001-mRNA-1"/>
    <property type="gene ID" value="ECPE_0000888001"/>
</dbReference>
<feature type="chain" id="PRO_5043138171" evidence="1">
    <location>
        <begin position="20"/>
        <end position="338"/>
    </location>
</feature>
<evidence type="ECO:0000256" key="1">
    <source>
        <dbReference type="SAM" id="SignalP"/>
    </source>
</evidence>
<dbReference type="OrthoDB" id="6241227at2759"/>
<proteinExistence type="predicted"/>
<protein>
    <submittedName>
        <fullName evidence="4">Alginate_lyase domain-containing protein</fullName>
    </submittedName>
</protein>
<evidence type="ECO:0000313" key="2">
    <source>
        <dbReference type="EMBL" id="VDP84307.1"/>
    </source>
</evidence>